<gene>
    <name evidence="13" type="primary">PFA3</name>
    <name evidence="13" type="ORF">H4R34_002776</name>
</gene>
<sequence>MTVRYYILVTLALTLLVIPRFLELLRETPQAFYPHTDAVVASRTWQPSASLSLSSLSARLASTAVPRLSFKQTRLFPYAQDSWFWRTVHLLTLLFTTSKWHFVICLNTLLCLLTVIGRFTEFLFFDKLTSREFQLFFIVVVAQPEWEELVVWILLYIAFGFLSVFSTVCRDRHEMLLAASEYRLRDHLRVIVLLGVICTIDAALLLTCFLTLNDLFIFLSFEPSTILIETLQTTIRYIGNFAEMSGFGDGDLYSDALTFVDFGADTLVILVSLAYYCHILASRRNWNRIIGVLPVVFGLALLLWSYYAYVGHHGRLLWAQDPTRTVVYLMFYHLLFGLFVWCYFQCILVAPGAPRSQLLAFASPSTAADADAGAGAELQEEQENDGDHHHPQGESPDDVGLQVLSPNPVTVPLNPPGHNRGDSTATTAADSPAWATLSATSTIRPVVDHHPVTVKFNGGRRYCRKCQVEKPDRCHHCSACQACVLKMDHHCPWINNCVGHGNQKAFILFLVWGTLYCAFCFATSVPTLVRQLLDMTSQNDVDLHLMFLVIAAGIFTICLAVFTGFHMYLLLTNTTTIETYEKNRFHLTLRPGDPVRHYRNLFNLGLRQNFTQVMGPTWCLWLLPIINSSGDGQTFPVNSYTYNAFSTDPVTAV</sequence>
<keyword evidence="5 10" id="KW-0472">Membrane</keyword>
<feature type="transmembrane region" description="Helical" evidence="10">
    <location>
        <begin position="149"/>
        <end position="169"/>
    </location>
</feature>
<evidence type="ECO:0000256" key="10">
    <source>
        <dbReference type="RuleBase" id="RU079119"/>
    </source>
</evidence>
<dbReference type="OrthoDB" id="9909019at2759"/>
<keyword evidence="7" id="KW-0449">Lipoprotein</keyword>
<keyword evidence="3 10" id="KW-0812">Transmembrane</keyword>
<feature type="compositionally biased region" description="Low complexity" evidence="11">
    <location>
        <begin position="422"/>
        <end position="431"/>
    </location>
</feature>
<dbReference type="Pfam" id="PF01529">
    <property type="entry name" value="DHHC"/>
    <property type="match status" value="1"/>
</dbReference>
<reference evidence="13" key="1">
    <citation type="submission" date="2022-07" db="EMBL/GenBank/DDBJ databases">
        <title>Phylogenomic reconstructions and comparative analyses of Kickxellomycotina fungi.</title>
        <authorList>
            <person name="Reynolds N.K."/>
            <person name="Stajich J.E."/>
            <person name="Barry K."/>
            <person name="Grigoriev I.V."/>
            <person name="Crous P."/>
            <person name="Smith M.E."/>
        </authorList>
    </citation>
    <scope>NUCLEOTIDE SEQUENCE</scope>
    <source>
        <strain evidence="13">RSA 567</strain>
    </source>
</reference>
<keyword evidence="14" id="KW-1185">Reference proteome</keyword>
<evidence type="ECO:0000256" key="9">
    <source>
        <dbReference type="ARBA" id="ARBA00048048"/>
    </source>
</evidence>
<feature type="transmembrane region" description="Helical" evidence="10">
    <location>
        <begin position="505"/>
        <end position="525"/>
    </location>
</feature>
<evidence type="ECO:0000256" key="2">
    <source>
        <dbReference type="ARBA" id="ARBA00022679"/>
    </source>
</evidence>
<evidence type="ECO:0000259" key="12">
    <source>
        <dbReference type="Pfam" id="PF01529"/>
    </source>
</evidence>
<comment type="similarity">
    <text evidence="10">Belongs to the DHHC palmitoyltransferase family.</text>
</comment>
<proteinExistence type="inferred from homology"/>
<dbReference type="GO" id="GO:0019706">
    <property type="term" value="F:protein-cysteine S-palmitoyltransferase activity"/>
    <property type="evidence" value="ECO:0007669"/>
    <property type="project" value="UniProtKB-EC"/>
</dbReference>
<feature type="region of interest" description="Disordered" evidence="11">
    <location>
        <begin position="372"/>
        <end position="431"/>
    </location>
</feature>
<comment type="domain">
    <text evidence="10">The DHHC domain is required for palmitoyltransferase activity.</text>
</comment>
<comment type="subcellular location">
    <subcellularLocation>
        <location evidence="1">Membrane</location>
        <topology evidence="1">Multi-pass membrane protein</topology>
    </subcellularLocation>
</comment>
<evidence type="ECO:0000256" key="4">
    <source>
        <dbReference type="ARBA" id="ARBA00022989"/>
    </source>
</evidence>
<evidence type="ECO:0000256" key="8">
    <source>
        <dbReference type="ARBA" id="ARBA00023315"/>
    </source>
</evidence>
<evidence type="ECO:0000313" key="14">
    <source>
        <dbReference type="Proteomes" id="UP001151582"/>
    </source>
</evidence>
<evidence type="ECO:0000256" key="1">
    <source>
        <dbReference type="ARBA" id="ARBA00004141"/>
    </source>
</evidence>
<dbReference type="PANTHER" id="PTHR12246">
    <property type="entry name" value="PALMITOYLTRANSFERASE ZDHHC16"/>
    <property type="match status" value="1"/>
</dbReference>
<comment type="catalytic activity">
    <reaction evidence="9 10">
        <text>L-cysteinyl-[protein] + hexadecanoyl-CoA = S-hexadecanoyl-L-cysteinyl-[protein] + CoA</text>
        <dbReference type="Rhea" id="RHEA:36683"/>
        <dbReference type="Rhea" id="RHEA-COMP:10131"/>
        <dbReference type="Rhea" id="RHEA-COMP:11032"/>
        <dbReference type="ChEBI" id="CHEBI:29950"/>
        <dbReference type="ChEBI" id="CHEBI:57287"/>
        <dbReference type="ChEBI" id="CHEBI:57379"/>
        <dbReference type="ChEBI" id="CHEBI:74151"/>
        <dbReference type="EC" id="2.3.1.225"/>
    </reaction>
</comment>
<evidence type="ECO:0000256" key="11">
    <source>
        <dbReference type="SAM" id="MobiDB-lite"/>
    </source>
</evidence>
<protein>
    <recommendedName>
        <fullName evidence="10">Palmitoyltransferase</fullName>
        <ecNumber evidence="10">2.3.1.225</ecNumber>
    </recommendedName>
</protein>
<feature type="transmembrane region" description="Helical" evidence="10">
    <location>
        <begin position="545"/>
        <end position="571"/>
    </location>
</feature>
<evidence type="ECO:0000256" key="6">
    <source>
        <dbReference type="ARBA" id="ARBA00023139"/>
    </source>
</evidence>
<dbReference type="InterPro" id="IPR001594">
    <property type="entry name" value="Palmitoyltrfase_DHHC"/>
</dbReference>
<evidence type="ECO:0000313" key="13">
    <source>
        <dbReference type="EMBL" id="KAJ1979565.1"/>
    </source>
</evidence>
<organism evidence="13 14">
    <name type="scientific">Dimargaris verticillata</name>
    <dbReference type="NCBI Taxonomy" id="2761393"/>
    <lineage>
        <taxon>Eukaryota</taxon>
        <taxon>Fungi</taxon>
        <taxon>Fungi incertae sedis</taxon>
        <taxon>Zoopagomycota</taxon>
        <taxon>Kickxellomycotina</taxon>
        <taxon>Dimargaritomycetes</taxon>
        <taxon>Dimargaritales</taxon>
        <taxon>Dimargaritaceae</taxon>
        <taxon>Dimargaris</taxon>
    </lineage>
</organism>
<evidence type="ECO:0000256" key="3">
    <source>
        <dbReference type="ARBA" id="ARBA00022692"/>
    </source>
</evidence>
<feature type="transmembrane region" description="Helical" evidence="10">
    <location>
        <begin position="6"/>
        <end position="22"/>
    </location>
</feature>
<feature type="transmembrane region" description="Helical" evidence="10">
    <location>
        <begin position="256"/>
        <end position="277"/>
    </location>
</feature>
<comment type="caution">
    <text evidence="10">Lacks conserved residue(s) required for the propagation of feature annotation.</text>
</comment>
<dbReference type="Proteomes" id="UP001151582">
    <property type="component" value="Unassembled WGS sequence"/>
</dbReference>
<accession>A0A9W8B7I5</accession>
<evidence type="ECO:0000256" key="5">
    <source>
        <dbReference type="ARBA" id="ARBA00023136"/>
    </source>
</evidence>
<keyword evidence="6" id="KW-0564">Palmitate</keyword>
<keyword evidence="2 10" id="KW-0808">Transferase</keyword>
<feature type="transmembrane region" description="Helical" evidence="10">
    <location>
        <begin position="289"/>
        <end position="309"/>
    </location>
</feature>
<feature type="transmembrane region" description="Helical" evidence="10">
    <location>
        <begin position="100"/>
        <end position="120"/>
    </location>
</feature>
<feature type="transmembrane region" description="Helical" evidence="10">
    <location>
        <begin position="190"/>
        <end position="212"/>
    </location>
</feature>
<dbReference type="EC" id="2.3.1.225" evidence="10"/>
<feature type="transmembrane region" description="Helical" evidence="10">
    <location>
        <begin position="329"/>
        <end position="350"/>
    </location>
</feature>
<name>A0A9W8B7I5_9FUNG</name>
<dbReference type="AlphaFoldDB" id="A0A9W8B7I5"/>
<dbReference type="PROSITE" id="PS50216">
    <property type="entry name" value="DHHC"/>
    <property type="match status" value="1"/>
</dbReference>
<dbReference type="GO" id="GO:0016020">
    <property type="term" value="C:membrane"/>
    <property type="evidence" value="ECO:0007669"/>
    <property type="project" value="UniProtKB-SubCell"/>
</dbReference>
<keyword evidence="4 10" id="KW-1133">Transmembrane helix</keyword>
<dbReference type="EMBL" id="JANBQB010000212">
    <property type="protein sequence ID" value="KAJ1979565.1"/>
    <property type="molecule type" value="Genomic_DNA"/>
</dbReference>
<comment type="caution">
    <text evidence="13">The sequence shown here is derived from an EMBL/GenBank/DDBJ whole genome shotgun (WGS) entry which is preliminary data.</text>
</comment>
<evidence type="ECO:0000256" key="7">
    <source>
        <dbReference type="ARBA" id="ARBA00023288"/>
    </source>
</evidence>
<keyword evidence="8 10" id="KW-0012">Acyltransferase</keyword>
<feature type="domain" description="Palmitoyltransferase DHHC" evidence="12">
    <location>
        <begin position="459"/>
        <end position="582"/>
    </location>
</feature>
<dbReference type="InterPro" id="IPR039859">
    <property type="entry name" value="PFA4/ZDH16/20/ERF2-like"/>
</dbReference>